<reference evidence="2 3" key="1">
    <citation type="submission" date="2020-08" db="EMBL/GenBank/DDBJ databases">
        <title>Plant Genome Project.</title>
        <authorList>
            <person name="Zhang R.-G."/>
        </authorList>
    </citation>
    <scope>NUCLEOTIDE SEQUENCE [LARGE SCALE GENOMIC DNA]</scope>
    <source>
        <tissue evidence="2">Rhizome</tissue>
    </source>
</reference>
<name>A0A8J5FIH9_ZINOF</name>
<dbReference type="Proteomes" id="UP000734854">
    <property type="component" value="Unassembled WGS sequence"/>
</dbReference>
<feature type="compositionally biased region" description="Basic residues" evidence="1">
    <location>
        <begin position="1"/>
        <end position="23"/>
    </location>
</feature>
<dbReference type="PANTHER" id="PTHR13738">
    <property type="entry name" value="TROPONIN I"/>
    <property type="match status" value="1"/>
</dbReference>
<feature type="compositionally biased region" description="Polar residues" evidence="1">
    <location>
        <begin position="565"/>
        <end position="583"/>
    </location>
</feature>
<feature type="compositionally biased region" description="Low complexity" evidence="1">
    <location>
        <begin position="588"/>
        <end position="599"/>
    </location>
</feature>
<gene>
    <name evidence="2" type="ORF">ZIOFF_055002</name>
</gene>
<evidence type="ECO:0000313" key="2">
    <source>
        <dbReference type="EMBL" id="KAG6486428.1"/>
    </source>
</evidence>
<evidence type="ECO:0008006" key="4">
    <source>
        <dbReference type="Google" id="ProtNLM"/>
    </source>
</evidence>
<feature type="region of interest" description="Disordered" evidence="1">
    <location>
        <begin position="1181"/>
        <end position="1377"/>
    </location>
</feature>
<evidence type="ECO:0000256" key="1">
    <source>
        <dbReference type="SAM" id="MobiDB-lite"/>
    </source>
</evidence>
<accession>A0A8J5FIH9</accession>
<organism evidence="2 3">
    <name type="scientific">Zingiber officinale</name>
    <name type="common">Ginger</name>
    <name type="synonym">Amomum zingiber</name>
    <dbReference type="NCBI Taxonomy" id="94328"/>
    <lineage>
        <taxon>Eukaryota</taxon>
        <taxon>Viridiplantae</taxon>
        <taxon>Streptophyta</taxon>
        <taxon>Embryophyta</taxon>
        <taxon>Tracheophyta</taxon>
        <taxon>Spermatophyta</taxon>
        <taxon>Magnoliopsida</taxon>
        <taxon>Liliopsida</taxon>
        <taxon>Zingiberales</taxon>
        <taxon>Zingiberaceae</taxon>
        <taxon>Zingiber</taxon>
    </lineage>
</organism>
<sequence>MRVRRRRPEIARKNARKTEKRRRFLENKSSSGGRMPETSDGFAFPNPRRLVLDLRGAAAGHVEVENNRNDSNAEMAPIEQLFKKIFDRKCQIESQLKQQRESYAESLVYSLLADGKQPPSWLLESQNGLSILPIPYVVIDTNAILEWALGIYAVIGSDHLSSKHIAPGISCPLPTPSASEICISEYIHKEHANVATIMGHQKDDQRDCNIICSDVVEDSPVSDSVVRIQCGKSKQQDPDGYFNVTEQIANFGDEVIVEGNARRLTRSVVTPLMSDHSIEPSFTRNLLDLHNKVDDKAASPGLPTECNPHRITRSKQKGSEEYLNRTKQISNFGDEVTVKCNSRRITRSMARSLVPDQAIDQSFTRNSLALHSKVGDKAASSGSYAEHNPCSITTALDSSLMSDHAQDPLVTRNSFGLQNKVADEVSSSRSLDCIRNILQLSSPSETLSANPHNHEEKIHSRSCETSHDLVMVSCGTACTSDSRLKQSARSLMKHTREENCKTMTVDESACSLNPALHDLQIDNSVNTCPESEQTDFAAPAPNLGSRTVANSPLIVHDTGNVTAGRLTSISGSTQPESGVQLKNHSSESRYSLRSLSRNSKGLSYSGPDGTSNITSSKRSRNLTAKVCEISWPKRRKLNCYSDSILATTPRIRLNQFRPAQEGNCCSSKRCLESASFEEIQKISPSRSMLNCAVAKVVTGSHSEELHQRQNQCGREVNSCSQNTDQVSDTSLPNQCTNIFPSLNLADESSTFRTNEICNSGSPLCVLEEPGPSRNDTYDELDCSTTNVDSCNLHTYSSVRYDMEDIHEFMPEFEGFSIGTSPTLENDVYSNSGFPPLSLNVQRSSLISLVTPTTAVIGNYKINKLPDVLHSLPDGFLENVKLNDPLYIHNDYGEQVRTNERAKASLHSSSESAFDFSFMESSYSQSALSSSDSFDWASSKPPLTPPIGKLSSRRVTGKSASSSQKLATNPELVCFRIDEDSTTLEDNECSDELGISGHGTCSKQVKALDDREPLKDVSSRYRNAQNSCPLSKFIAGSTSVQSLDTKFSCATEINVQSSLGSSYTSSMDQMGDIENQCFSVNGDIDRNMAKSLSNRSSEPEINTKKGGRNLSQASIQKGYKPSNIVSNVSSFIPMIKKKQQATTTKGKKEIKVKALEAAEAAKRLEEKRQNEREVRKAAAKLERERLEHEKQLKQKQLEEKRRKEAERLEHEKQLKQKQEEEKRRKESERLEHEKQVKQKQEEEKRRKEAERVEHEKQLKQKQEEEKRRKEAERLEHEKQLKQKQEEEKRRKEAEVAARKRQREEDQKEKDRKRRCNEEARKLQREEDEKLRAKKEEKELRSKAPVDDGKKKGLTQDAKQPLPLKEAAGSRKTNEVETAAAKVAAASADIIKGLIQDRLSTNRENQDFDSYEISPYKDSDDDEDGADESLRRRKKYIPSWAR</sequence>
<feature type="region of interest" description="Disordered" evidence="1">
    <location>
        <begin position="1"/>
        <end position="44"/>
    </location>
</feature>
<dbReference type="PANTHER" id="PTHR13738:SF1">
    <property type="entry name" value="TROPONIN I"/>
    <property type="match status" value="1"/>
</dbReference>
<protein>
    <recommendedName>
        <fullName evidence="4">Inner centromere protein ARK-binding domain-containing protein</fullName>
    </recommendedName>
</protein>
<feature type="region of interest" description="Disordered" evidence="1">
    <location>
        <begin position="932"/>
        <end position="963"/>
    </location>
</feature>
<feature type="compositionally biased region" description="Basic and acidic residues" evidence="1">
    <location>
        <begin position="1181"/>
        <end position="1349"/>
    </location>
</feature>
<feature type="region of interest" description="Disordered" evidence="1">
    <location>
        <begin position="1393"/>
        <end position="1440"/>
    </location>
</feature>
<feature type="region of interest" description="Disordered" evidence="1">
    <location>
        <begin position="565"/>
        <end position="617"/>
    </location>
</feature>
<proteinExistence type="predicted"/>
<comment type="caution">
    <text evidence="2">The sequence shown here is derived from an EMBL/GenBank/DDBJ whole genome shotgun (WGS) entry which is preliminary data.</text>
</comment>
<feature type="region of interest" description="Disordered" evidence="1">
    <location>
        <begin position="1091"/>
        <end position="1110"/>
    </location>
</feature>
<dbReference type="InterPro" id="IPR050875">
    <property type="entry name" value="Troponin_I"/>
</dbReference>
<keyword evidence="3" id="KW-1185">Reference proteome</keyword>
<dbReference type="EMBL" id="JACMSC010000015">
    <property type="protein sequence ID" value="KAG6486428.1"/>
    <property type="molecule type" value="Genomic_DNA"/>
</dbReference>
<dbReference type="CDD" id="cd22249">
    <property type="entry name" value="UDM1_RNF168_RNF169-like"/>
    <property type="match status" value="2"/>
</dbReference>
<evidence type="ECO:0000313" key="3">
    <source>
        <dbReference type="Proteomes" id="UP000734854"/>
    </source>
</evidence>